<evidence type="ECO:0000313" key="2">
    <source>
        <dbReference type="Proteomes" id="UP001209878"/>
    </source>
</evidence>
<protein>
    <submittedName>
        <fullName evidence="1">Uncharacterized protein</fullName>
    </submittedName>
</protein>
<name>A0AAD9N0Q0_RIDPI</name>
<dbReference type="Proteomes" id="UP001209878">
    <property type="component" value="Unassembled WGS sequence"/>
</dbReference>
<organism evidence="1 2">
    <name type="scientific">Ridgeia piscesae</name>
    <name type="common">Tubeworm</name>
    <dbReference type="NCBI Taxonomy" id="27915"/>
    <lineage>
        <taxon>Eukaryota</taxon>
        <taxon>Metazoa</taxon>
        <taxon>Spiralia</taxon>
        <taxon>Lophotrochozoa</taxon>
        <taxon>Annelida</taxon>
        <taxon>Polychaeta</taxon>
        <taxon>Sedentaria</taxon>
        <taxon>Canalipalpata</taxon>
        <taxon>Sabellida</taxon>
        <taxon>Siboglinidae</taxon>
        <taxon>Ridgeia</taxon>
    </lineage>
</organism>
<keyword evidence="2" id="KW-1185">Reference proteome</keyword>
<proteinExistence type="predicted"/>
<dbReference type="EMBL" id="JAODUO010002869">
    <property type="protein sequence ID" value="KAK2149949.1"/>
    <property type="molecule type" value="Genomic_DNA"/>
</dbReference>
<evidence type="ECO:0000313" key="1">
    <source>
        <dbReference type="EMBL" id="KAK2149949.1"/>
    </source>
</evidence>
<accession>A0AAD9N0Q0</accession>
<reference evidence="1" key="1">
    <citation type="journal article" date="2023" name="Mol. Biol. Evol.">
        <title>Third-Generation Sequencing Reveals the Adaptive Role of the Epigenome in Three Deep-Sea Polychaetes.</title>
        <authorList>
            <person name="Perez M."/>
            <person name="Aroh O."/>
            <person name="Sun Y."/>
            <person name="Lan Y."/>
            <person name="Juniper S.K."/>
            <person name="Young C.R."/>
            <person name="Angers B."/>
            <person name="Qian P.Y."/>
        </authorList>
    </citation>
    <scope>NUCLEOTIDE SEQUENCE</scope>
    <source>
        <strain evidence="1">R07B-5</strain>
    </source>
</reference>
<gene>
    <name evidence="1" type="ORF">NP493_2863g00001</name>
</gene>
<comment type="caution">
    <text evidence="1">The sequence shown here is derived from an EMBL/GenBank/DDBJ whole genome shotgun (WGS) entry which is preliminary data.</text>
</comment>
<dbReference type="AlphaFoldDB" id="A0AAD9N0Q0"/>
<sequence>MAQYEGDNGPPLYFSGEFYRWEKVSLRPTWRSQTYETLLVGGSECYHFPFAGVTTPDSDEPFLLEVELPSRQDRLTLTAVLDGGECLDFPATMVYSESDQSAMIPYNNNPSFCDKVPGKCAFECDCSDTKCRRLVHAMLSVPTGPRGLCEIYVE</sequence>